<keyword evidence="4" id="KW-1185">Reference proteome</keyword>
<reference evidence="3" key="3">
    <citation type="submission" date="2025-09" db="UniProtKB">
        <authorList>
            <consortium name="Ensembl"/>
        </authorList>
    </citation>
    <scope>IDENTIFICATION</scope>
</reference>
<dbReference type="AlphaFoldDB" id="A0A4W5RR33"/>
<dbReference type="InterPro" id="IPR001751">
    <property type="entry name" value="S100/CaBP7/8-like_CS"/>
</dbReference>
<dbReference type="SUPFAM" id="SSF47473">
    <property type="entry name" value="EF-hand"/>
    <property type="match status" value="1"/>
</dbReference>
<dbReference type="Ensembl" id="ENSHHUT00000091169.1">
    <property type="protein sequence ID" value="ENSHHUP00000088418.1"/>
    <property type="gene ID" value="ENSHHUG00000051097.1"/>
</dbReference>
<dbReference type="GeneTree" id="ENSGT00970000197205"/>
<name>A0A4W5RR33_9TELE</name>
<dbReference type="InterPro" id="IPR018247">
    <property type="entry name" value="EF_Hand_1_Ca_BS"/>
</dbReference>
<dbReference type="PROSITE" id="PS00303">
    <property type="entry name" value="S100_CABP"/>
    <property type="match status" value="1"/>
</dbReference>
<dbReference type="GO" id="GO:0046872">
    <property type="term" value="F:metal ion binding"/>
    <property type="evidence" value="ECO:0007669"/>
    <property type="project" value="UniProtKB-KW"/>
</dbReference>
<evidence type="ECO:0008006" key="5">
    <source>
        <dbReference type="Google" id="ProtNLM"/>
    </source>
</evidence>
<dbReference type="Proteomes" id="UP000314982">
    <property type="component" value="Unassembled WGS sequence"/>
</dbReference>
<organism evidence="3 4">
    <name type="scientific">Hucho hucho</name>
    <name type="common">huchen</name>
    <dbReference type="NCBI Taxonomy" id="62062"/>
    <lineage>
        <taxon>Eukaryota</taxon>
        <taxon>Metazoa</taxon>
        <taxon>Chordata</taxon>
        <taxon>Craniata</taxon>
        <taxon>Vertebrata</taxon>
        <taxon>Euteleostomi</taxon>
        <taxon>Actinopterygii</taxon>
        <taxon>Neopterygii</taxon>
        <taxon>Teleostei</taxon>
        <taxon>Protacanthopterygii</taxon>
        <taxon>Salmoniformes</taxon>
        <taxon>Salmonidae</taxon>
        <taxon>Salmoninae</taxon>
        <taxon>Hucho</taxon>
    </lineage>
</organism>
<reference evidence="3" key="2">
    <citation type="submission" date="2025-08" db="UniProtKB">
        <authorList>
            <consortium name="Ensembl"/>
        </authorList>
    </citation>
    <scope>IDENTIFICATION</scope>
</reference>
<dbReference type="PROSITE" id="PS00018">
    <property type="entry name" value="EF_HAND_1"/>
    <property type="match status" value="1"/>
</dbReference>
<keyword evidence="2" id="KW-0106">Calcium</keyword>
<evidence type="ECO:0000256" key="1">
    <source>
        <dbReference type="ARBA" id="ARBA00022723"/>
    </source>
</evidence>
<dbReference type="Gene3D" id="1.10.238.10">
    <property type="entry name" value="EF-hand"/>
    <property type="match status" value="1"/>
</dbReference>
<evidence type="ECO:0000313" key="4">
    <source>
        <dbReference type="Proteomes" id="UP000314982"/>
    </source>
</evidence>
<dbReference type="InterPro" id="IPR011992">
    <property type="entry name" value="EF-hand-dom_pair"/>
</dbReference>
<reference evidence="4" key="1">
    <citation type="submission" date="2018-06" db="EMBL/GenBank/DDBJ databases">
        <title>Genome assembly of Danube salmon.</title>
        <authorList>
            <person name="Macqueen D.J."/>
            <person name="Gundappa M.K."/>
        </authorList>
    </citation>
    <scope>NUCLEOTIDE SEQUENCE [LARGE SCALE GENOMIC DNA]</scope>
</reference>
<proteinExistence type="predicted"/>
<accession>A0A4W5RR33</accession>
<evidence type="ECO:0000256" key="2">
    <source>
        <dbReference type="ARBA" id="ARBA00022837"/>
    </source>
</evidence>
<keyword evidence="1" id="KW-0479">Metal-binding</keyword>
<sequence length="97" mass="10876">MAQPTPLEASLGALIMAFHKHAGSGDAKTLKLPNRCGDDLMTMLDQDGDGALNFMEYLTLIWKMCLHFMKRPACFHLLSTVYCIRPTCHTNVSYLIE</sequence>
<protein>
    <recommendedName>
        <fullName evidence="5">EF-hand domain-containing protein</fullName>
    </recommendedName>
</protein>
<evidence type="ECO:0000313" key="3">
    <source>
        <dbReference type="Ensembl" id="ENSHHUP00000088418.1"/>
    </source>
</evidence>